<dbReference type="Pfam" id="PF00591">
    <property type="entry name" value="Glycos_transf_3"/>
    <property type="match status" value="1"/>
</dbReference>
<feature type="binding site" evidence="9">
    <location>
        <position position="93"/>
    </location>
    <ligand>
        <name>Mg(2+)</name>
        <dbReference type="ChEBI" id="CHEBI:18420"/>
        <label>1</label>
    </ligand>
</feature>
<keyword evidence="13" id="KW-1185">Reference proteome</keyword>
<evidence type="ECO:0000256" key="4">
    <source>
        <dbReference type="ARBA" id="ARBA00022679"/>
    </source>
</evidence>
<keyword evidence="3 9" id="KW-0328">Glycosyltransferase</keyword>
<feature type="binding site" evidence="9">
    <location>
        <position position="226"/>
    </location>
    <ligand>
        <name>Mg(2+)</name>
        <dbReference type="ChEBI" id="CHEBI:18420"/>
        <label>2</label>
    </ligand>
</feature>
<gene>
    <name evidence="9 12" type="primary">trpD</name>
    <name evidence="12" type="ORF">KL771_02505</name>
</gene>
<evidence type="ECO:0000259" key="11">
    <source>
        <dbReference type="Pfam" id="PF02885"/>
    </source>
</evidence>
<dbReference type="InterPro" id="IPR036320">
    <property type="entry name" value="Glycosyl_Trfase_fam3_N_dom_sf"/>
</dbReference>
<comment type="similarity">
    <text evidence="8">In the C-terminal section; belongs to the anthranilate phosphoribosyltransferase family.</text>
</comment>
<dbReference type="HAMAP" id="MF_00211">
    <property type="entry name" value="TrpD"/>
    <property type="match status" value="1"/>
</dbReference>
<keyword evidence="9" id="KW-0460">Magnesium</keyword>
<dbReference type="RefSeq" id="WP_261966976.1">
    <property type="nucleotide sequence ID" value="NZ_JAHHZF010000001.1"/>
</dbReference>
<dbReference type="SUPFAM" id="SSF52418">
    <property type="entry name" value="Nucleoside phosphorylase/phosphoribosyltransferase catalytic domain"/>
    <property type="match status" value="1"/>
</dbReference>
<dbReference type="EC" id="2.4.2.18" evidence="9"/>
<comment type="function">
    <text evidence="9">Catalyzes the transfer of the phosphoribosyl group of 5-phosphorylribose-1-pyrophosphate (PRPP) to anthranilate to yield N-(5'-phosphoribosyl)-anthranilate (PRA).</text>
</comment>
<feature type="domain" description="Glycosyl transferase family 3" evidence="10">
    <location>
        <begin position="75"/>
        <end position="324"/>
    </location>
</feature>
<evidence type="ECO:0000256" key="5">
    <source>
        <dbReference type="ARBA" id="ARBA00022822"/>
    </source>
</evidence>
<keyword evidence="6 9" id="KW-0057">Aromatic amino acid biosynthesis</keyword>
<evidence type="ECO:0000259" key="10">
    <source>
        <dbReference type="Pfam" id="PF00591"/>
    </source>
</evidence>
<comment type="pathway">
    <text evidence="1 9">Amino-acid biosynthesis; L-tryptophan biosynthesis; L-tryptophan from chorismate: step 2/5.</text>
</comment>
<feature type="binding site" evidence="9">
    <location>
        <position position="81"/>
    </location>
    <ligand>
        <name>5-phospho-alpha-D-ribose 1-diphosphate</name>
        <dbReference type="ChEBI" id="CHEBI:58017"/>
    </ligand>
</feature>
<evidence type="ECO:0000313" key="13">
    <source>
        <dbReference type="Proteomes" id="UP000766595"/>
    </source>
</evidence>
<evidence type="ECO:0000256" key="1">
    <source>
        <dbReference type="ARBA" id="ARBA00004907"/>
    </source>
</evidence>
<comment type="similarity">
    <text evidence="9">Belongs to the anthranilate phosphoribosyltransferase family.</text>
</comment>
<dbReference type="PANTHER" id="PTHR43285:SF2">
    <property type="entry name" value="ANTHRANILATE PHOSPHORIBOSYLTRANSFERASE"/>
    <property type="match status" value="1"/>
</dbReference>
<evidence type="ECO:0000256" key="9">
    <source>
        <dbReference type="HAMAP-Rule" id="MF_00211"/>
    </source>
</evidence>
<dbReference type="GO" id="GO:0000287">
    <property type="term" value="F:magnesium ion binding"/>
    <property type="evidence" value="ECO:0007669"/>
    <property type="project" value="UniProtKB-UniRule"/>
</dbReference>
<feature type="binding site" evidence="9">
    <location>
        <begin position="84"/>
        <end position="85"/>
    </location>
    <ligand>
        <name>5-phospho-alpha-D-ribose 1-diphosphate</name>
        <dbReference type="ChEBI" id="CHEBI:58017"/>
    </ligand>
</feature>
<comment type="catalytic activity">
    <reaction evidence="7 9">
        <text>N-(5-phospho-beta-D-ribosyl)anthranilate + diphosphate = 5-phospho-alpha-D-ribose 1-diphosphate + anthranilate</text>
        <dbReference type="Rhea" id="RHEA:11768"/>
        <dbReference type="ChEBI" id="CHEBI:16567"/>
        <dbReference type="ChEBI" id="CHEBI:18277"/>
        <dbReference type="ChEBI" id="CHEBI:33019"/>
        <dbReference type="ChEBI" id="CHEBI:58017"/>
        <dbReference type="EC" id="2.4.2.18"/>
    </reaction>
</comment>
<dbReference type="InterPro" id="IPR000312">
    <property type="entry name" value="Glycosyl_Trfase_fam3"/>
</dbReference>
<dbReference type="AlphaFoldDB" id="A0A947GHY2"/>
<evidence type="ECO:0000256" key="6">
    <source>
        <dbReference type="ARBA" id="ARBA00023141"/>
    </source>
</evidence>
<dbReference type="GO" id="GO:0004048">
    <property type="term" value="F:anthranilate phosphoribosyltransferase activity"/>
    <property type="evidence" value="ECO:0007669"/>
    <property type="project" value="UniProtKB-UniRule"/>
</dbReference>
<dbReference type="Proteomes" id="UP000766595">
    <property type="component" value="Unassembled WGS sequence"/>
</dbReference>
<dbReference type="InterPro" id="IPR017459">
    <property type="entry name" value="Glycosyl_Trfase_fam3_N_dom"/>
</dbReference>
<evidence type="ECO:0000256" key="8">
    <source>
        <dbReference type="ARBA" id="ARBA00061188"/>
    </source>
</evidence>
<keyword evidence="4 9" id="KW-0808">Transferase</keyword>
<evidence type="ECO:0000256" key="2">
    <source>
        <dbReference type="ARBA" id="ARBA00022605"/>
    </source>
</evidence>
<dbReference type="SUPFAM" id="SSF47648">
    <property type="entry name" value="Nucleoside phosphorylase/phosphoribosyltransferase N-terminal domain"/>
    <property type="match status" value="1"/>
</dbReference>
<dbReference type="InterPro" id="IPR005940">
    <property type="entry name" value="Anthranilate_Pribosyl_Tfrase"/>
</dbReference>
<feature type="binding site" evidence="9">
    <location>
        <position position="167"/>
    </location>
    <ligand>
        <name>anthranilate</name>
        <dbReference type="ChEBI" id="CHEBI:16567"/>
        <label>2</label>
    </ligand>
</feature>
<reference evidence="12 13" key="1">
    <citation type="submission" date="2021-06" db="EMBL/GenBank/DDBJ databases">
        <authorList>
            <person name="Grouzdev D.S."/>
            <person name="Koziaeva V."/>
        </authorList>
    </citation>
    <scope>NUCLEOTIDE SEQUENCE [LARGE SCALE GENOMIC DNA]</scope>
    <source>
        <strain evidence="12 13">22</strain>
    </source>
</reference>
<dbReference type="GO" id="GO:0000162">
    <property type="term" value="P:L-tryptophan biosynthetic process"/>
    <property type="evidence" value="ECO:0007669"/>
    <property type="project" value="UniProtKB-UniRule"/>
</dbReference>
<feature type="binding site" evidence="9">
    <location>
        <position position="89"/>
    </location>
    <ligand>
        <name>5-phospho-alpha-D-ribose 1-diphosphate</name>
        <dbReference type="ChEBI" id="CHEBI:58017"/>
    </ligand>
</feature>
<dbReference type="NCBIfam" id="TIGR01245">
    <property type="entry name" value="trpD"/>
    <property type="match status" value="1"/>
</dbReference>
<comment type="caution">
    <text evidence="9">Lacks conserved residue(s) required for the propagation of feature annotation.</text>
</comment>
<evidence type="ECO:0000256" key="7">
    <source>
        <dbReference type="ARBA" id="ARBA00052328"/>
    </source>
</evidence>
<feature type="domain" description="Glycosyl transferase family 3 N-terminal" evidence="11">
    <location>
        <begin position="6"/>
        <end position="66"/>
    </location>
</feature>
<dbReference type="FunFam" id="3.40.1030.10:FF:000002">
    <property type="entry name" value="Anthranilate phosphoribosyltransferase"/>
    <property type="match status" value="1"/>
</dbReference>
<feature type="binding site" evidence="9">
    <location>
        <position position="81"/>
    </location>
    <ligand>
        <name>anthranilate</name>
        <dbReference type="ChEBI" id="CHEBI:16567"/>
        <label>1</label>
    </ligand>
</feature>
<keyword evidence="2 9" id="KW-0028">Amino-acid biosynthesis</keyword>
<feature type="binding site" evidence="9">
    <location>
        <begin position="91"/>
        <end position="94"/>
    </location>
    <ligand>
        <name>5-phospho-alpha-D-ribose 1-diphosphate</name>
        <dbReference type="ChEBI" id="CHEBI:58017"/>
    </ligand>
</feature>
<keyword evidence="9" id="KW-0479">Metal-binding</keyword>
<feature type="binding site" evidence="9">
    <location>
        <position position="112"/>
    </location>
    <ligand>
        <name>anthranilate</name>
        <dbReference type="ChEBI" id="CHEBI:16567"/>
        <label>1</label>
    </ligand>
</feature>
<protein>
    <recommendedName>
        <fullName evidence="9">Anthranilate phosphoribosyltransferase</fullName>
        <ecNumber evidence="9">2.4.2.18</ecNumber>
    </recommendedName>
</protein>
<dbReference type="Gene3D" id="3.40.1030.10">
    <property type="entry name" value="Nucleoside phosphorylase/phosphoribosyltransferase catalytic domain"/>
    <property type="match status" value="1"/>
</dbReference>
<dbReference type="Gene3D" id="1.20.970.10">
    <property type="entry name" value="Transferase, Pyrimidine Nucleoside Phosphorylase, Chain C"/>
    <property type="match status" value="1"/>
</dbReference>
<organism evidence="12 13">
    <name type="scientific">Prosthecodimorpha staleyi</name>
    <dbReference type="NCBI Taxonomy" id="2840188"/>
    <lineage>
        <taxon>Bacteria</taxon>
        <taxon>Pseudomonadati</taxon>
        <taxon>Pseudomonadota</taxon>
        <taxon>Alphaproteobacteria</taxon>
        <taxon>Hyphomicrobiales</taxon>
        <taxon>Ancalomicrobiaceae</taxon>
        <taxon>Prosthecodimorpha</taxon>
    </lineage>
</organism>
<dbReference type="InterPro" id="IPR035902">
    <property type="entry name" value="Nuc_phospho_transferase"/>
</dbReference>
<name>A0A947GHY2_9HYPH</name>
<dbReference type="Pfam" id="PF02885">
    <property type="entry name" value="Glycos_trans_3N"/>
    <property type="match status" value="1"/>
</dbReference>
<comment type="cofactor">
    <cofactor evidence="9">
        <name>Mg(2+)</name>
        <dbReference type="ChEBI" id="CHEBI:18420"/>
    </cofactor>
    <text evidence="9">Binds 2 magnesium ions per monomer.</text>
</comment>
<dbReference type="EMBL" id="JAHHZF010000001">
    <property type="protein sequence ID" value="MBT9288304.1"/>
    <property type="molecule type" value="Genomic_DNA"/>
</dbReference>
<feature type="binding site" evidence="9">
    <location>
        <begin position="109"/>
        <end position="117"/>
    </location>
    <ligand>
        <name>5-phospho-alpha-D-ribose 1-diphosphate</name>
        <dbReference type="ChEBI" id="CHEBI:58017"/>
    </ligand>
</feature>
<feature type="binding site" evidence="9">
    <location>
        <position position="227"/>
    </location>
    <ligand>
        <name>Mg(2+)</name>
        <dbReference type="ChEBI" id="CHEBI:18420"/>
        <label>1</label>
    </ligand>
</feature>
<accession>A0A947GHY2</accession>
<sequence length="337" mass="34802">MTDLKALIGKAATGATLSREEARTAFDVMMSGEATPAQIGGFLMALRVRGETVDEITGAVETMRDKMLRVAAPADAIDIVGTGGDGSGSYNVSTCSAFVAAACGVPVAKHGNRALSSKSGAADVLTALGVKIDIGPERIAECIRVAGLGFMFAPAHHSAMKHVGPARVELGTRTMFNLLGPLSNPAGVKRQMTGVFARSWVEPIARVLGNLGAARAWVVNGSDGLDEITVTGPTTIAEWRDGRVATFEVSPEDVGLDRSDPADLRGGDGIQNAEALRAVLDGRKGAYRDIVLMNAGAALVVAGKADGLKDGVERAARAIDEGGARARLEALIRVSNG</sequence>
<feature type="binding site" evidence="9">
    <location>
        <position position="227"/>
    </location>
    <ligand>
        <name>Mg(2+)</name>
        <dbReference type="ChEBI" id="CHEBI:18420"/>
        <label>2</label>
    </ligand>
</feature>
<feature type="binding site" evidence="9">
    <location>
        <position position="121"/>
    </location>
    <ligand>
        <name>5-phospho-alpha-D-ribose 1-diphosphate</name>
        <dbReference type="ChEBI" id="CHEBI:58017"/>
    </ligand>
</feature>
<evidence type="ECO:0000256" key="3">
    <source>
        <dbReference type="ARBA" id="ARBA00022676"/>
    </source>
</evidence>
<dbReference type="GO" id="GO:0005829">
    <property type="term" value="C:cytosol"/>
    <property type="evidence" value="ECO:0007669"/>
    <property type="project" value="TreeGrafter"/>
</dbReference>
<comment type="caution">
    <text evidence="12">The sequence shown here is derived from an EMBL/GenBank/DDBJ whole genome shotgun (WGS) entry which is preliminary data.</text>
</comment>
<dbReference type="PANTHER" id="PTHR43285">
    <property type="entry name" value="ANTHRANILATE PHOSPHORIBOSYLTRANSFERASE"/>
    <property type="match status" value="1"/>
</dbReference>
<proteinExistence type="inferred from homology"/>
<keyword evidence="5 9" id="KW-0822">Tryptophan biosynthesis</keyword>
<evidence type="ECO:0000313" key="12">
    <source>
        <dbReference type="EMBL" id="MBT9288304.1"/>
    </source>
</evidence>
<comment type="subunit">
    <text evidence="9">Homodimer.</text>
</comment>